<dbReference type="AlphaFoldDB" id="D5AWS8"/>
<evidence type="ECO:0000313" key="2">
    <source>
        <dbReference type="Proteomes" id="UP000006931"/>
    </source>
</evidence>
<dbReference type="HOGENOM" id="CLU_3295729_0_0_5"/>
<protein>
    <submittedName>
        <fullName evidence="1">Uncharacterized protein</fullName>
    </submittedName>
</protein>
<name>D5AWS8_RICPP</name>
<gene>
    <name evidence="1" type="ORF">rpr22_CDSx368</name>
</gene>
<accession>D5AWS8</accession>
<organism evidence="1 2">
    <name type="scientific">Rickettsia prowazekii (strain Rp22)</name>
    <dbReference type="NCBI Taxonomy" id="449216"/>
    <lineage>
        <taxon>Bacteria</taxon>
        <taxon>Pseudomonadati</taxon>
        <taxon>Pseudomonadota</taxon>
        <taxon>Alphaproteobacteria</taxon>
        <taxon>Rickettsiales</taxon>
        <taxon>Rickettsiaceae</taxon>
        <taxon>Rickettsieae</taxon>
        <taxon>Rickettsia</taxon>
        <taxon>typhus group</taxon>
    </lineage>
</organism>
<reference evidence="1 2" key="1">
    <citation type="journal article" date="2010" name="Genome Res.">
        <title>Genomic, proteomic, and transcriptomic analysis of virulent and avirulent Rickettsia prowazekii reveals its adaptive mutation capabilities.</title>
        <authorList>
            <person name="Bechah Y."/>
            <person name="El Karkouri K."/>
            <person name="Mediannikov O."/>
            <person name="Leroy Q."/>
            <person name="Pelletier N."/>
            <person name="Robert C."/>
            <person name="Medigue C."/>
            <person name="Mege J.L."/>
            <person name="Raoult D."/>
        </authorList>
    </citation>
    <scope>NUCLEOTIDE SEQUENCE [LARGE SCALE GENOMIC DNA]</scope>
    <source>
        <strain evidence="1 2">Rp22</strain>
    </source>
</reference>
<sequence length="40" mass="4495">MQNSYVAFLIVFLKSFNYCVCKIGNLISIKSFDTICSRGA</sequence>
<dbReference type="KEGG" id="rpq:rpr22_CDSx368"/>
<evidence type="ECO:0000313" key="1">
    <source>
        <dbReference type="EMBL" id="ADE29867.1"/>
    </source>
</evidence>
<proteinExistence type="predicted"/>
<dbReference type="EMBL" id="CP001584">
    <property type="protein sequence ID" value="ADE29867.1"/>
    <property type="molecule type" value="Genomic_DNA"/>
</dbReference>
<dbReference type="Proteomes" id="UP000006931">
    <property type="component" value="Chromosome"/>
</dbReference>